<protein>
    <submittedName>
        <fullName evidence="1">Uncharacterized protein</fullName>
    </submittedName>
</protein>
<proteinExistence type="predicted"/>
<reference evidence="1 2" key="1">
    <citation type="journal article" date="2019" name="Nat. Plants">
        <title>Stout camphor tree genome fills gaps in understanding of flowering plant genome evolution.</title>
        <authorList>
            <person name="Chaw S.M."/>
            <person name="Liu Y.C."/>
            <person name="Wu Y.W."/>
            <person name="Wang H.Y."/>
            <person name="Lin C.I."/>
            <person name="Wu C.S."/>
            <person name="Ke H.M."/>
            <person name="Chang L.Y."/>
            <person name="Hsu C.Y."/>
            <person name="Yang H.T."/>
            <person name="Sudianto E."/>
            <person name="Hsu M.H."/>
            <person name="Wu K.P."/>
            <person name="Wang L.N."/>
            <person name="Leebens-Mack J.H."/>
            <person name="Tsai I.J."/>
        </authorList>
    </citation>
    <scope>NUCLEOTIDE SEQUENCE [LARGE SCALE GENOMIC DNA]</scope>
    <source>
        <strain evidence="2">cv. Chaw 1501</strain>
        <tissue evidence="1">Young leaves</tissue>
    </source>
</reference>
<comment type="caution">
    <text evidence="1">The sequence shown here is derived from an EMBL/GenBank/DDBJ whole genome shotgun (WGS) entry which is preliminary data.</text>
</comment>
<dbReference type="AlphaFoldDB" id="A0A443NIJ0"/>
<organism evidence="1 2">
    <name type="scientific">Cinnamomum micranthum f. kanehirae</name>
    <dbReference type="NCBI Taxonomy" id="337451"/>
    <lineage>
        <taxon>Eukaryota</taxon>
        <taxon>Viridiplantae</taxon>
        <taxon>Streptophyta</taxon>
        <taxon>Embryophyta</taxon>
        <taxon>Tracheophyta</taxon>
        <taxon>Spermatophyta</taxon>
        <taxon>Magnoliopsida</taxon>
        <taxon>Magnoliidae</taxon>
        <taxon>Laurales</taxon>
        <taxon>Lauraceae</taxon>
        <taxon>Cinnamomum</taxon>
    </lineage>
</organism>
<keyword evidence="2" id="KW-1185">Reference proteome</keyword>
<evidence type="ECO:0000313" key="1">
    <source>
        <dbReference type="EMBL" id="RWR78360.1"/>
    </source>
</evidence>
<accession>A0A443NIJ0</accession>
<name>A0A443NIJ0_9MAGN</name>
<evidence type="ECO:0000313" key="2">
    <source>
        <dbReference type="Proteomes" id="UP000283530"/>
    </source>
</evidence>
<sequence length="103" mass="11802">MAGRCKMMKERWVGWPEKTNEKEGEILSLATVTNRVSSSSLLGFSSRAQQRPLRFLLLCHIDQSDQAPQQRQSPCLDSPHRQVLCHRYNLIEEESMEGKGKSD</sequence>
<gene>
    <name evidence="1" type="ORF">CKAN_00688600</name>
</gene>
<dbReference type="Proteomes" id="UP000283530">
    <property type="component" value="Unassembled WGS sequence"/>
</dbReference>
<dbReference type="EMBL" id="QPKB01000002">
    <property type="protein sequence ID" value="RWR78360.1"/>
    <property type="molecule type" value="Genomic_DNA"/>
</dbReference>